<protein>
    <submittedName>
        <fullName evidence="2">Uncharacterized protein</fullName>
    </submittedName>
</protein>
<keyword evidence="1" id="KW-0812">Transmembrane</keyword>
<keyword evidence="1" id="KW-0472">Membrane</keyword>
<proteinExistence type="predicted"/>
<dbReference type="EMBL" id="GL945017">
    <property type="protein sequence ID" value="EGN55653.1"/>
    <property type="molecule type" value="Genomic_DNA"/>
</dbReference>
<evidence type="ECO:0000256" key="1">
    <source>
        <dbReference type="SAM" id="Phobius"/>
    </source>
</evidence>
<sequence length="92" mass="10277">MPSPLTILFFTAMFTLLGVGWMKGYDLVKRKAPDRLVTFYMVYAAFRMVAILLAVGVYALFISQSLAESKAVAMMVLAMYAAMMALTLKKKH</sequence>
<organism evidence="2 3">
    <name type="scientific">Hallella multisaccharivorax DSM 17128</name>
    <dbReference type="NCBI Taxonomy" id="688246"/>
    <lineage>
        <taxon>Bacteria</taxon>
        <taxon>Pseudomonadati</taxon>
        <taxon>Bacteroidota</taxon>
        <taxon>Bacteroidia</taxon>
        <taxon>Bacteroidales</taxon>
        <taxon>Prevotellaceae</taxon>
        <taxon>Hallella</taxon>
    </lineage>
</organism>
<feature type="transmembrane region" description="Helical" evidence="1">
    <location>
        <begin position="6"/>
        <end position="25"/>
    </location>
</feature>
<dbReference type="STRING" id="688246.Premu_0167"/>
<gene>
    <name evidence="2" type="ORF">Premu_0167</name>
</gene>
<keyword evidence="1" id="KW-1133">Transmembrane helix</keyword>
<reference evidence="3" key="1">
    <citation type="journal article" date="2011" name="Stand. Genomic Sci.">
        <title>Non-contiguous finished genome sequence of the opportunistic oral pathogen Prevotella multisaccharivorax type strain (PPPA20).</title>
        <authorList>
            <person name="Pati A."/>
            <person name="Gronow S."/>
            <person name="Lu M."/>
            <person name="Lapidus A."/>
            <person name="Nolan M."/>
            <person name="Lucas S."/>
            <person name="Hammon N."/>
            <person name="Deshpande S."/>
            <person name="Cheng J.F."/>
            <person name="Tapia R."/>
            <person name="Han C."/>
            <person name="Goodwin L."/>
            <person name="Pitluck S."/>
            <person name="Liolios K."/>
            <person name="Pagani I."/>
            <person name="Mavromatis K."/>
            <person name="Mikhailova N."/>
            <person name="Huntemann M."/>
            <person name="Chen A."/>
            <person name="Palaniappan K."/>
            <person name="Land M."/>
            <person name="Hauser L."/>
            <person name="Detter J.C."/>
            <person name="Brambilla E.M."/>
            <person name="Rohde M."/>
            <person name="Goker M."/>
            <person name="Woyke T."/>
            <person name="Bristow J."/>
            <person name="Eisen J.A."/>
            <person name="Markowitz V."/>
            <person name="Hugenholtz P."/>
            <person name="Kyrpides N.C."/>
            <person name="Klenk H.P."/>
            <person name="Ivanova N."/>
        </authorList>
    </citation>
    <scope>NUCLEOTIDE SEQUENCE [LARGE SCALE GENOMIC DNA]</scope>
    <source>
        <strain evidence="3">DSM 17128</strain>
    </source>
</reference>
<evidence type="ECO:0000313" key="3">
    <source>
        <dbReference type="Proteomes" id="UP000002772"/>
    </source>
</evidence>
<dbReference type="RefSeq" id="WP_007572321.1">
    <property type="nucleotide sequence ID" value="NZ_BPTS01000002.1"/>
</dbReference>
<name>F8N908_9BACT</name>
<keyword evidence="3" id="KW-1185">Reference proteome</keyword>
<accession>F8N908</accession>
<dbReference type="AlphaFoldDB" id="F8N908"/>
<dbReference type="HOGENOM" id="CLU_2480737_0_0_10"/>
<dbReference type="Proteomes" id="UP000002772">
    <property type="component" value="Unassembled WGS sequence"/>
</dbReference>
<feature type="transmembrane region" description="Helical" evidence="1">
    <location>
        <begin position="71"/>
        <end position="88"/>
    </location>
</feature>
<evidence type="ECO:0000313" key="2">
    <source>
        <dbReference type="EMBL" id="EGN55653.1"/>
    </source>
</evidence>
<feature type="transmembrane region" description="Helical" evidence="1">
    <location>
        <begin position="37"/>
        <end position="59"/>
    </location>
</feature>